<dbReference type="GO" id="GO:1990817">
    <property type="term" value="F:poly(A) RNA polymerase activity"/>
    <property type="evidence" value="ECO:0007669"/>
    <property type="project" value="UniProtKB-UniRule"/>
</dbReference>
<dbReference type="RefSeq" id="WP_068393300.1">
    <property type="nucleotide sequence ID" value="NZ_LSZO01000219.1"/>
</dbReference>
<dbReference type="EMBL" id="LSZO01000219">
    <property type="protein sequence ID" value="KXU34103.1"/>
    <property type="molecule type" value="Genomic_DNA"/>
</dbReference>
<evidence type="ECO:0000256" key="8">
    <source>
        <dbReference type="RuleBase" id="RU003953"/>
    </source>
</evidence>
<dbReference type="InterPro" id="IPR043519">
    <property type="entry name" value="NT_sf"/>
</dbReference>
<keyword evidence="14" id="KW-1185">Reference proteome</keyword>
<dbReference type="PANTHER" id="PTHR43051">
    <property type="entry name" value="POLYNUCLEOTIDE ADENYLYLTRANSFERASE FAMILY PROTEIN"/>
    <property type="match status" value="1"/>
</dbReference>
<dbReference type="Proteomes" id="UP000072660">
    <property type="component" value="Unassembled WGS sequence"/>
</dbReference>
<dbReference type="GO" id="GO:0006397">
    <property type="term" value="P:mRNA processing"/>
    <property type="evidence" value="ECO:0007669"/>
    <property type="project" value="UniProtKB-KW"/>
</dbReference>
<dbReference type="InterPro" id="IPR032828">
    <property type="entry name" value="PolyA_RNA-bd"/>
</dbReference>
<feature type="active site" evidence="7">
    <location>
        <position position="73"/>
    </location>
</feature>
<dbReference type="Gene3D" id="1.10.3090.10">
    <property type="entry name" value="cca-adding enzyme, domain 2"/>
    <property type="match status" value="1"/>
</dbReference>
<accession>A0A139SHU6</accession>
<evidence type="ECO:0000256" key="9">
    <source>
        <dbReference type="SAM" id="MobiDB-lite"/>
    </source>
</evidence>
<proteinExistence type="inferred from homology"/>
<dbReference type="InterPro" id="IPR025866">
    <property type="entry name" value="PolyA_pol_arg_C_dom"/>
</dbReference>
<dbReference type="AlphaFoldDB" id="A0A139SHU6"/>
<dbReference type="GO" id="GO:0005524">
    <property type="term" value="F:ATP binding"/>
    <property type="evidence" value="ECO:0007669"/>
    <property type="project" value="UniProtKB-UniRule"/>
</dbReference>
<evidence type="ECO:0000259" key="12">
    <source>
        <dbReference type="Pfam" id="PF12627"/>
    </source>
</evidence>
<dbReference type="CDD" id="cd05398">
    <property type="entry name" value="NT_ClassII-CCAase"/>
    <property type="match status" value="1"/>
</dbReference>
<feature type="active site" evidence="7">
    <location>
        <position position="151"/>
    </location>
</feature>
<name>A0A139SHU6_9GAMM</name>
<keyword evidence="5 7" id="KW-0694">RNA-binding</keyword>
<keyword evidence="3 7" id="KW-0547">Nucleotide-binding</keyword>
<comment type="catalytic activity">
    <reaction evidence="7">
        <text>RNA(n) + ATP = RNA(n)-3'-adenine ribonucleotide + diphosphate</text>
        <dbReference type="Rhea" id="RHEA:11332"/>
        <dbReference type="Rhea" id="RHEA-COMP:14527"/>
        <dbReference type="Rhea" id="RHEA-COMP:17347"/>
        <dbReference type="ChEBI" id="CHEBI:30616"/>
        <dbReference type="ChEBI" id="CHEBI:33019"/>
        <dbReference type="ChEBI" id="CHEBI:140395"/>
        <dbReference type="ChEBI" id="CHEBI:173115"/>
        <dbReference type="EC" id="2.7.7.19"/>
    </reaction>
</comment>
<dbReference type="HAMAP" id="MF_00957">
    <property type="entry name" value="PolyA_pol"/>
    <property type="match status" value="1"/>
</dbReference>
<dbReference type="OrthoDB" id="9805698at2"/>
<dbReference type="SUPFAM" id="SSF81891">
    <property type="entry name" value="Poly A polymerase C-terminal region-like"/>
    <property type="match status" value="1"/>
</dbReference>
<evidence type="ECO:0000313" key="13">
    <source>
        <dbReference type="EMBL" id="KXU34103.1"/>
    </source>
</evidence>
<dbReference type="GO" id="GO:0043633">
    <property type="term" value="P:polyadenylation-dependent RNA catabolic process"/>
    <property type="evidence" value="ECO:0007669"/>
    <property type="project" value="InterPro"/>
</dbReference>
<comment type="similarity">
    <text evidence="7 8">Belongs to the tRNA nucleotidyltransferase/poly(A) polymerase family.</text>
</comment>
<dbReference type="EC" id="2.7.7.19" evidence="7"/>
<evidence type="ECO:0000256" key="1">
    <source>
        <dbReference type="ARBA" id="ARBA00022664"/>
    </source>
</evidence>
<feature type="domain" description="tRNA nucleotidyltransferase/poly(A) polymerase RNA and SrmB- binding" evidence="12">
    <location>
        <begin position="209"/>
        <end position="270"/>
    </location>
</feature>
<dbReference type="InterPro" id="IPR052191">
    <property type="entry name" value="tRNA_ntf/polyA_polymerase_I"/>
</dbReference>
<feature type="active site" evidence="7">
    <location>
        <position position="71"/>
    </location>
</feature>
<dbReference type="Gene3D" id="3.30.460.10">
    <property type="entry name" value="Beta Polymerase, domain 2"/>
    <property type="match status" value="1"/>
</dbReference>
<reference evidence="13 14" key="1">
    <citation type="submission" date="2016-02" db="EMBL/GenBank/DDBJ databases">
        <authorList>
            <person name="Wen L."/>
            <person name="He K."/>
            <person name="Yang H."/>
        </authorList>
    </citation>
    <scope>NUCLEOTIDE SEQUENCE [LARGE SCALE GENOMIC DNA]</scope>
    <source>
        <strain evidence="13 14">CV58</strain>
    </source>
</reference>
<gene>
    <name evidence="7" type="primary">pcnB</name>
    <name evidence="13" type="ORF">AXE65_07735</name>
</gene>
<dbReference type="Pfam" id="PF01743">
    <property type="entry name" value="PolyA_pol"/>
    <property type="match status" value="1"/>
</dbReference>
<keyword evidence="2 7" id="KW-0808">Transferase</keyword>
<dbReference type="SUPFAM" id="SSF81301">
    <property type="entry name" value="Nucleotidyltransferase"/>
    <property type="match status" value="1"/>
</dbReference>
<sequence>MLNKLLKPLRLLRAGKPKRRMIGARQHPLRADAHISVHALTVTRRLQQAGFQAYPVGGCVRDLLLGLTPKDFDVATNATPEQVRAEFRNARIIGRRFKLVHVLFGREMIEVATFRGHHEGTSSPQSAQHESGRILRDNQYGSLEEDASRRDFSINALYFDIQSNSILDYSDGFADIKKRQIRLIGNPEQRYREDPVRMLRAVRFAAKLGFTIETQSAAPIARLAPLLSAIPAARLFDEVLKLFLSGKAAACYPLLREFGLFEPLFPATHRLLDEPSGCAERLISRALINTDQRIEQGKPVTPAFLFAALLWPVIARQAERLKAEGIPPIPAMQEAASIALAELTRRIALPKRFSLPLREMVEMQERLQRRSLPHADILLSEPRFRAAYDLLLLREQAGEDTAGLGAWWTDYQCRDEQQRRQMIRDLPKTTGKKRKRRPRKKPPSDHARSI</sequence>
<evidence type="ECO:0000259" key="11">
    <source>
        <dbReference type="Pfam" id="PF12626"/>
    </source>
</evidence>
<comment type="caution">
    <text evidence="13">The sequence shown here is derived from an EMBL/GenBank/DDBJ whole genome shotgun (WGS) entry which is preliminary data.</text>
</comment>
<keyword evidence="1 7" id="KW-0507">mRNA processing</keyword>
<keyword evidence="4 7" id="KW-0067">ATP-binding</keyword>
<evidence type="ECO:0000259" key="10">
    <source>
        <dbReference type="Pfam" id="PF01743"/>
    </source>
</evidence>
<feature type="region of interest" description="Disordered" evidence="9">
    <location>
        <begin position="419"/>
        <end position="450"/>
    </location>
</feature>
<comment type="function">
    <text evidence="7">Adds poly(A) tail to the 3' end of many RNAs, which usually targets these RNAs for decay. Plays a significant role in the global control of gene expression, through influencing the rate of transcript degradation, and in the general RNA quality control.</text>
</comment>
<dbReference type="GO" id="GO:0003723">
    <property type="term" value="F:RNA binding"/>
    <property type="evidence" value="ECO:0007669"/>
    <property type="project" value="UniProtKB-UniRule"/>
</dbReference>
<dbReference type="PANTHER" id="PTHR43051:SF1">
    <property type="entry name" value="POLYNUCLEOTIDE ADENYLYLTRANSFERASE FAMILY PROTEIN"/>
    <property type="match status" value="1"/>
</dbReference>
<dbReference type="Pfam" id="PF12627">
    <property type="entry name" value="PolyA_pol_RNAbd"/>
    <property type="match status" value="1"/>
</dbReference>
<evidence type="ECO:0000256" key="6">
    <source>
        <dbReference type="ARBA" id="ARBA00023163"/>
    </source>
</evidence>
<dbReference type="NCBIfam" id="TIGR01942">
    <property type="entry name" value="pcnB"/>
    <property type="match status" value="1"/>
</dbReference>
<evidence type="ECO:0000313" key="14">
    <source>
        <dbReference type="Proteomes" id="UP000072660"/>
    </source>
</evidence>
<organism evidence="13 14">
    <name type="scientific">Ventosimonas gracilis</name>
    <dbReference type="NCBI Taxonomy" id="1680762"/>
    <lineage>
        <taxon>Bacteria</taxon>
        <taxon>Pseudomonadati</taxon>
        <taxon>Pseudomonadota</taxon>
        <taxon>Gammaproteobacteria</taxon>
        <taxon>Pseudomonadales</taxon>
        <taxon>Ventosimonadaceae</taxon>
        <taxon>Ventosimonas</taxon>
    </lineage>
</organism>
<evidence type="ECO:0000256" key="4">
    <source>
        <dbReference type="ARBA" id="ARBA00022840"/>
    </source>
</evidence>
<evidence type="ECO:0000256" key="5">
    <source>
        <dbReference type="ARBA" id="ARBA00022884"/>
    </source>
</evidence>
<feature type="domain" description="Poly A polymerase head" evidence="10">
    <location>
        <begin position="53"/>
        <end position="182"/>
    </location>
</feature>
<keyword evidence="6 7" id="KW-0804">Transcription</keyword>
<feature type="compositionally biased region" description="Basic residues" evidence="9">
    <location>
        <begin position="430"/>
        <end position="441"/>
    </location>
</feature>
<dbReference type="InterPro" id="IPR010206">
    <property type="entry name" value="PolA_pol_I"/>
</dbReference>
<evidence type="ECO:0000256" key="7">
    <source>
        <dbReference type="HAMAP-Rule" id="MF_00957"/>
    </source>
</evidence>
<evidence type="ECO:0000256" key="3">
    <source>
        <dbReference type="ARBA" id="ARBA00022741"/>
    </source>
</evidence>
<dbReference type="InterPro" id="IPR002646">
    <property type="entry name" value="PolA_pol_head_dom"/>
</dbReference>
<feature type="domain" description="Polymerase A arginine-rich C-terminal" evidence="11">
    <location>
        <begin position="325"/>
        <end position="441"/>
    </location>
</feature>
<protein>
    <recommendedName>
        <fullName evidence="7">Poly(A) polymerase I</fullName>
        <shortName evidence="7">PAP I</shortName>
        <ecNumber evidence="7">2.7.7.19</ecNumber>
    </recommendedName>
</protein>
<dbReference type="Pfam" id="PF12626">
    <property type="entry name" value="PolyA_pol_arg_C"/>
    <property type="match status" value="1"/>
</dbReference>
<evidence type="ECO:0000256" key="2">
    <source>
        <dbReference type="ARBA" id="ARBA00022679"/>
    </source>
</evidence>